<dbReference type="OrthoDB" id="5244158at2"/>
<proteinExistence type="predicted"/>
<dbReference type="RefSeq" id="WP_132687328.1">
    <property type="nucleotide sequence ID" value="NZ_SKBU01000002.1"/>
</dbReference>
<evidence type="ECO:0000313" key="2">
    <source>
        <dbReference type="Proteomes" id="UP000295244"/>
    </source>
</evidence>
<accession>A0A4R1BT81</accession>
<comment type="caution">
    <text evidence="1">The sequence shown here is derived from an EMBL/GenBank/DDBJ whole genome shotgun (WGS) entry which is preliminary data.</text>
</comment>
<organism evidence="1 2">
    <name type="scientific">Rubrobacter taiwanensis</name>
    <dbReference type="NCBI Taxonomy" id="185139"/>
    <lineage>
        <taxon>Bacteria</taxon>
        <taxon>Bacillati</taxon>
        <taxon>Actinomycetota</taxon>
        <taxon>Rubrobacteria</taxon>
        <taxon>Rubrobacterales</taxon>
        <taxon>Rubrobacteraceae</taxon>
        <taxon>Rubrobacter</taxon>
    </lineage>
</organism>
<name>A0A4R1BT81_9ACTN</name>
<dbReference type="EMBL" id="SKBU01000002">
    <property type="protein sequence ID" value="TCJ20617.1"/>
    <property type="molecule type" value="Genomic_DNA"/>
</dbReference>
<dbReference type="Proteomes" id="UP000295244">
    <property type="component" value="Unassembled WGS sequence"/>
</dbReference>
<gene>
    <name evidence="1" type="ORF">E0L93_00980</name>
</gene>
<protein>
    <submittedName>
        <fullName evidence="1">Uncharacterized protein</fullName>
    </submittedName>
</protein>
<evidence type="ECO:0000313" key="1">
    <source>
        <dbReference type="EMBL" id="TCJ20617.1"/>
    </source>
</evidence>
<reference evidence="1 2" key="1">
    <citation type="submission" date="2019-03" db="EMBL/GenBank/DDBJ databases">
        <title>Whole genome sequence of a novel Rubrobacter taiwanensis strain, isolated from Yellowstone National Park.</title>
        <authorList>
            <person name="Freed S."/>
            <person name="Ramaley R.F."/>
            <person name="Kyndt J.A."/>
        </authorList>
    </citation>
    <scope>NUCLEOTIDE SEQUENCE [LARGE SCALE GENOMIC DNA]</scope>
    <source>
        <strain evidence="1 2">Yellowstone</strain>
    </source>
</reference>
<dbReference type="AlphaFoldDB" id="A0A4R1BT81"/>
<keyword evidence="2" id="KW-1185">Reference proteome</keyword>
<sequence length="108" mass="12506">MSDRRGAVLGYEFATEGEARYAASELDRRFTQRELAGLRIYRIRWNDDYLVEAIFDRSVPESRIQDARAMLSEAGAPVHPDDLEDYKRATRQRGEGGLFGWLRRIVEP</sequence>